<evidence type="ECO:0000313" key="19">
    <source>
        <dbReference type="Proteomes" id="UP000664466"/>
    </source>
</evidence>
<keyword evidence="19" id="KW-1185">Reference proteome</keyword>
<dbReference type="Gene3D" id="3.40.50.2300">
    <property type="match status" value="1"/>
</dbReference>
<dbReference type="EMBL" id="CP072748">
    <property type="protein sequence ID" value="QTX09596.1"/>
    <property type="molecule type" value="Genomic_DNA"/>
</dbReference>
<keyword evidence="5 13" id="KW-0597">Phosphoprotein</keyword>
<proteinExistence type="predicted"/>
<dbReference type="InterPro" id="IPR036388">
    <property type="entry name" value="WH-like_DNA-bd_sf"/>
</dbReference>
<organism evidence="18">
    <name type="scientific">Thiothrix fructosivorans</name>
    <dbReference type="NCBI Taxonomy" id="111770"/>
    <lineage>
        <taxon>Bacteria</taxon>
        <taxon>Pseudomonadati</taxon>
        <taxon>Pseudomonadota</taxon>
        <taxon>Gammaproteobacteria</taxon>
        <taxon>Thiotrichales</taxon>
        <taxon>Thiotrichaceae</taxon>
        <taxon>Thiothrix</taxon>
    </lineage>
</organism>
<dbReference type="GO" id="GO:0005829">
    <property type="term" value="C:cytosol"/>
    <property type="evidence" value="ECO:0007669"/>
    <property type="project" value="TreeGrafter"/>
</dbReference>
<dbReference type="PROSITE" id="PS50110">
    <property type="entry name" value="RESPONSE_REGULATORY"/>
    <property type="match status" value="1"/>
</dbReference>
<dbReference type="GO" id="GO:0006355">
    <property type="term" value="P:regulation of DNA-templated transcription"/>
    <property type="evidence" value="ECO:0007669"/>
    <property type="project" value="InterPro"/>
</dbReference>
<keyword evidence="6" id="KW-0592">Phosphate transport</keyword>
<comment type="function">
    <text evidence="12">This protein is a positive regulator for the phosphate regulon. Transcription of this operon is positively regulated by PhoB and PhoR when phosphate is limited.</text>
</comment>
<dbReference type="Gene3D" id="6.10.250.690">
    <property type="match status" value="1"/>
</dbReference>
<dbReference type="Pfam" id="PF00486">
    <property type="entry name" value="Trans_reg_C"/>
    <property type="match status" value="1"/>
</dbReference>
<evidence type="ECO:0000256" key="12">
    <source>
        <dbReference type="ARBA" id="ARBA00024735"/>
    </source>
</evidence>
<evidence type="ECO:0000313" key="17">
    <source>
        <dbReference type="EMBL" id="MBO0614780.1"/>
    </source>
</evidence>
<evidence type="ECO:0000256" key="11">
    <source>
        <dbReference type="ARBA" id="ARBA00023163"/>
    </source>
</evidence>
<dbReference type="AlphaFoldDB" id="A0A8B0SE26"/>
<evidence type="ECO:0000256" key="10">
    <source>
        <dbReference type="ARBA" id="ARBA00023159"/>
    </source>
</evidence>
<accession>A0A8B0SE26</accession>
<dbReference type="Proteomes" id="UP000664466">
    <property type="component" value="Unassembled WGS sequence"/>
</dbReference>
<dbReference type="Pfam" id="PF00072">
    <property type="entry name" value="Response_reg"/>
    <property type="match status" value="1"/>
</dbReference>
<reference evidence="17 19" key="1">
    <citation type="submission" date="2021-03" db="EMBL/GenBank/DDBJ databases">
        <title>Draft genome and methylome analysis of Thiotrix fructosivoruns ATCC 49748.</title>
        <authorList>
            <person name="Fomenkov A."/>
            <person name="Grabovich M.Y."/>
            <person name="Roberts R.J."/>
        </authorList>
    </citation>
    <scope>NUCLEOTIDE SEQUENCE [LARGE SCALE GENOMIC DNA]</scope>
    <source>
        <strain evidence="17 19">ATCC 49748</strain>
    </source>
</reference>
<evidence type="ECO:0000313" key="18">
    <source>
        <dbReference type="EMBL" id="QTX09596.1"/>
    </source>
</evidence>
<dbReference type="InterPro" id="IPR016032">
    <property type="entry name" value="Sig_transdc_resp-reg_C-effctor"/>
</dbReference>
<evidence type="ECO:0000256" key="14">
    <source>
        <dbReference type="PROSITE-ProRule" id="PRU01091"/>
    </source>
</evidence>
<dbReference type="NCBIfam" id="TIGR02154">
    <property type="entry name" value="PhoB"/>
    <property type="match status" value="1"/>
</dbReference>
<dbReference type="GO" id="GO:0000976">
    <property type="term" value="F:transcription cis-regulatory region binding"/>
    <property type="evidence" value="ECO:0007669"/>
    <property type="project" value="TreeGrafter"/>
</dbReference>
<reference evidence="18" key="2">
    <citation type="submission" date="2021-04" db="EMBL/GenBank/DDBJ databases">
        <title>Complete Genome and methylome analysis of Thiothrix fructosivorans ATCC 49748.</title>
        <authorList>
            <person name="Fomenkov A."/>
            <person name="Sun L."/>
            <person name="Vincze T."/>
            <person name="Grabovich M.Y."/>
            <person name="Roberts R.J."/>
        </authorList>
    </citation>
    <scope>NUCLEOTIDE SEQUENCE</scope>
    <source>
        <strain evidence="18">ATCC 49748</strain>
    </source>
</reference>
<keyword evidence="11" id="KW-0804">Transcription</keyword>
<dbReference type="RefSeq" id="WP_207252482.1">
    <property type="nucleotide sequence ID" value="NZ_JAFMPM010000008.1"/>
</dbReference>
<evidence type="ECO:0000256" key="13">
    <source>
        <dbReference type="PROSITE-ProRule" id="PRU00169"/>
    </source>
</evidence>
<dbReference type="InterPro" id="IPR039420">
    <property type="entry name" value="WalR-like"/>
</dbReference>
<feature type="domain" description="OmpR/PhoB-type" evidence="16">
    <location>
        <begin position="128"/>
        <end position="226"/>
    </location>
</feature>
<dbReference type="Gene3D" id="1.10.10.10">
    <property type="entry name" value="Winged helix-like DNA-binding domain superfamily/Winged helix DNA-binding domain"/>
    <property type="match status" value="1"/>
</dbReference>
<evidence type="ECO:0000259" key="15">
    <source>
        <dbReference type="PROSITE" id="PS50110"/>
    </source>
</evidence>
<name>A0A8B0SE26_9GAMM</name>
<protein>
    <recommendedName>
        <fullName evidence="2">Phosphate regulon transcriptional regulatory protein PhoB</fullName>
    </recommendedName>
</protein>
<keyword evidence="10" id="KW-0010">Activator</keyword>
<evidence type="ECO:0000256" key="2">
    <source>
        <dbReference type="ARBA" id="ARBA00013332"/>
    </source>
</evidence>
<dbReference type="PROSITE" id="PS51755">
    <property type="entry name" value="OMPR_PHOB"/>
    <property type="match status" value="1"/>
</dbReference>
<dbReference type="FunFam" id="1.10.10.10:FF:000011">
    <property type="entry name" value="Phosphate regulon transcriptional regulator PhoB"/>
    <property type="match status" value="1"/>
</dbReference>
<dbReference type="GO" id="GO:0000156">
    <property type="term" value="F:phosphorelay response regulator activity"/>
    <property type="evidence" value="ECO:0007669"/>
    <property type="project" value="InterPro"/>
</dbReference>
<feature type="domain" description="Response regulatory" evidence="15">
    <location>
        <begin position="3"/>
        <end position="119"/>
    </location>
</feature>
<dbReference type="InterPro" id="IPR001789">
    <property type="entry name" value="Sig_transdc_resp-reg_receiver"/>
</dbReference>
<evidence type="ECO:0000256" key="6">
    <source>
        <dbReference type="ARBA" id="ARBA00022592"/>
    </source>
</evidence>
<dbReference type="CDD" id="cd17618">
    <property type="entry name" value="REC_OmpR_PhoB"/>
    <property type="match status" value="1"/>
</dbReference>
<evidence type="ECO:0000256" key="4">
    <source>
        <dbReference type="ARBA" id="ARBA00022490"/>
    </source>
</evidence>
<comment type="subcellular location">
    <subcellularLocation>
        <location evidence="1">Cytoplasm</location>
    </subcellularLocation>
</comment>
<keyword evidence="7" id="KW-0902">Two-component regulatory system</keyword>
<gene>
    <name evidence="18" type="primary">phoB</name>
    <name evidence="18" type="ORF">J1836_013315</name>
    <name evidence="17" type="ORF">J1836_17925</name>
</gene>
<evidence type="ECO:0000256" key="5">
    <source>
        <dbReference type="ARBA" id="ARBA00022553"/>
    </source>
</evidence>
<keyword evidence="4" id="KW-0963">Cytoplasm</keyword>
<keyword evidence="8" id="KW-0805">Transcription regulation</keyword>
<dbReference type="SMART" id="SM00448">
    <property type="entry name" value="REC"/>
    <property type="match status" value="1"/>
</dbReference>
<dbReference type="SMART" id="SM00862">
    <property type="entry name" value="Trans_reg_C"/>
    <property type="match status" value="1"/>
</dbReference>
<dbReference type="SUPFAM" id="SSF52172">
    <property type="entry name" value="CheY-like"/>
    <property type="match status" value="1"/>
</dbReference>
<dbReference type="PANTHER" id="PTHR48111:SF40">
    <property type="entry name" value="PHOSPHATE REGULON TRANSCRIPTIONAL REGULATORY PROTEIN PHOB"/>
    <property type="match status" value="1"/>
</dbReference>
<feature type="modified residue" description="4-aspartylphosphate" evidence="13">
    <location>
        <position position="52"/>
    </location>
</feature>
<dbReference type="InterPro" id="IPR011006">
    <property type="entry name" value="CheY-like_superfamily"/>
</dbReference>
<evidence type="ECO:0000256" key="8">
    <source>
        <dbReference type="ARBA" id="ARBA00023015"/>
    </source>
</evidence>
<dbReference type="SUPFAM" id="SSF46894">
    <property type="entry name" value="C-terminal effector domain of the bipartite response regulators"/>
    <property type="match status" value="1"/>
</dbReference>
<evidence type="ECO:0000256" key="7">
    <source>
        <dbReference type="ARBA" id="ARBA00023012"/>
    </source>
</evidence>
<keyword evidence="3" id="KW-0813">Transport</keyword>
<evidence type="ECO:0000256" key="1">
    <source>
        <dbReference type="ARBA" id="ARBA00004496"/>
    </source>
</evidence>
<dbReference type="InterPro" id="IPR001867">
    <property type="entry name" value="OmpR/PhoB-type_DNA-bd"/>
</dbReference>
<evidence type="ECO:0000259" key="16">
    <source>
        <dbReference type="PROSITE" id="PS51755"/>
    </source>
</evidence>
<dbReference type="GO" id="GO:0006817">
    <property type="term" value="P:phosphate ion transport"/>
    <property type="evidence" value="ECO:0007669"/>
    <property type="project" value="UniProtKB-KW"/>
</dbReference>
<keyword evidence="9 14" id="KW-0238">DNA-binding</keyword>
<feature type="DNA-binding region" description="OmpR/PhoB-type" evidence="14">
    <location>
        <begin position="128"/>
        <end position="226"/>
    </location>
</feature>
<dbReference type="InterPro" id="IPR011879">
    <property type="entry name" value="Sig_transdc_resp-reg_PhoB"/>
</dbReference>
<sequence>MSTILIVDDEQPIRNMVGFALGRAGFALREAADAEQAYAEIERQRPELILMDWMLPGTSGLDIVRRLQRDIHTQDIPVIMLTARTEENDKINGFKAGIDDYISKPFSPAELIARIQAVLRRTNHTQPAETIDFKGLSLDPLSHRVTANDVVLDFGPTEFRLLKFFMQHPDRVYTREQLLDNAWGRNVYVEERTVDVHILRLRKTLAPHGFEQYIQTVRGAGYRFSPLA</sequence>
<dbReference type="CDD" id="cd00383">
    <property type="entry name" value="trans_reg_C"/>
    <property type="match status" value="1"/>
</dbReference>
<evidence type="ECO:0000256" key="3">
    <source>
        <dbReference type="ARBA" id="ARBA00022448"/>
    </source>
</evidence>
<dbReference type="EMBL" id="JAFMPM010000008">
    <property type="protein sequence ID" value="MBO0614780.1"/>
    <property type="molecule type" value="Genomic_DNA"/>
</dbReference>
<dbReference type="GO" id="GO:0032993">
    <property type="term" value="C:protein-DNA complex"/>
    <property type="evidence" value="ECO:0007669"/>
    <property type="project" value="TreeGrafter"/>
</dbReference>
<dbReference type="PANTHER" id="PTHR48111">
    <property type="entry name" value="REGULATOR OF RPOS"/>
    <property type="match status" value="1"/>
</dbReference>
<dbReference type="FunFam" id="3.40.50.2300:FF:000001">
    <property type="entry name" value="DNA-binding response regulator PhoB"/>
    <property type="match status" value="1"/>
</dbReference>
<evidence type="ECO:0000256" key="9">
    <source>
        <dbReference type="ARBA" id="ARBA00023125"/>
    </source>
</evidence>